<accession>A0ABS8IQZ9</accession>
<dbReference type="PROSITE" id="PS51063">
    <property type="entry name" value="HTH_CRP_2"/>
    <property type="match status" value="1"/>
</dbReference>
<dbReference type="PANTHER" id="PTHR24567:SF68">
    <property type="entry name" value="DNA-BINDING TRANSCRIPTIONAL DUAL REGULATOR CRP"/>
    <property type="match status" value="1"/>
</dbReference>
<dbReference type="InterPro" id="IPR012318">
    <property type="entry name" value="HTH_CRP"/>
</dbReference>
<dbReference type="Gene3D" id="2.60.120.10">
    <property type="entry name" value="Jelly Rolls"/>
    <property type="match status" value="1"/>
</dbReference>
<dbReference type="InterPro" id="IPR014710">
    <property type="entry name" value="RmlC-like_jellyroll"/>
</dbReference>
<evidence type="ECO:0000256" key="3">
    <source>
        <dbReference type="ARBA" id="ARBA00023163"/>
    </source>
</evidence>
<keyword evidence="7" id="KW-1185">Reference proteome</keyword>
<dbReference type="SMART" id="SM00419">
    <property type="entry name" value="HTH_CRP"/>
    <property type="match status" value="1"/>
</dbReference>
<evidence type="ECO:0000259" key="4">
    <source>
        <dbReference type="PROSITE" id="PS50042"/>
    </source>
</evidence>
<dbReference type="InterPro" id="IPR050397">
    <property type="entry name" value="Env_Response_Regulators"/>
</dbReference>
<evidence type="ECO:0000313" key="6">
    <source>
        <dbReference type="EMBL" id="MCC6070351.1"/>
    </source>
</evidence>
<dbReference type="SUPFAM" id="SSF46785">
    <property type="entry name" value="Winged helix' DNA-binding domain"/>
    <property type="match status" value="1"/>
</dbReference>
<gene>
    <name evidence="6" type="ORF">LMJ30_05170</name>
</gene>
<dbReference type="Proteomes" id="UP001198701">
    <property type="component" value="Unassembled WGS sequence"/>
</dbReference>
<dbReference type="EMBL" id="JAJHPV010000009">
    <property type="protein sequence ID" value="MCC6070351.1"/>
    <property type="molecule type" value="Genomic_DNA"/>
</dbReference>
<dbReference type="PANTHER" id="PTHR24567">
    <property type="entry name" value="CRP FAMILY TRANSCRIPTIONAL REGULATORY PROTEIN"/>
    <property type="match status" value="1"/>
</dbReference>
<dbReference type="Pfam" id="PF13545">
    <property type="entry name" value="HTH_Crp_2"/>
    <property type="match status" value="1"/>
</dbReference>
<dbReference type="Pfam" id="PF00027">
    <property type="entry name" value="cNMP_binding"/>
    <property type="match status" value="1"/>
</dbReference>
<dbReference type="InterPro" id="IPR000595">
    <property type="entry name" value="cNMP-bd_dom"/>
</dbReference>
<keyword evidence="2" id="KW-0238">DNA-binding</keyword>
<name>A0ABS8IQZ9_9BURK</name>
<keyword evidence="1" id="KW-0805">Transcription regulation</keyword>
<feature type="domain" description="Cyclic nucleotide-binding" evidence="4">
    <location>
        <begin position="17"/>
        <end position="137"/>
    </location>
</feature>
<evidence type="ECO:0000259" key="5">
    <source>
        <dbReference type="PROSITE" id="PS51063"/>
    </source>
</evidence>
<keyword evidence="3" id="KW-0804">Transcription</keyword>
<evidence type="ECO:0000313" key="7">
    <source>
        <dbReference type="Proteomes" id="UP001198701"/>
    </source>
</evidence>
<feature type="domain" description="HTH crp-type" evidence="5">
    <location>
        <begin position="151"/>
        <end position="219"/>
    </location>
</feature>
<dbReference type="SUPFAM" id="SSF51206">
    <property type="entry name" value="cAMP-binding domain-like"/>
    <property type="match status" value="1"/>
</dbReference>
<evidence type="ECO:0000256" key="2">
    <source>
        <dbReference type="ARBA" id="ARBA00023125"/>
    </source>
</evidence>
<dbReference type="InterPro" id="IPR018490">
    <property type="entry name" value="cNMP-bd_dom_sf"/>
</dbReference>
<dbReference type="SMART" id="SM00100">
    <property type="entry name" value="cNMP"/>
    <property type="match status" value="1"/>
</dbReference>
<comment type="caution">
    <text evidence="6">The sequence shown here is derived from an EMBL/GenBank/DDBJ whole genome shotgun (WGS) entry which is preliminary data.</text>
</comment>
<dbReference type="CDD" id="cd00038">
    <property type="entry name" value="CAP_ED"/>
    <property type="match status" value="1"/>
</dbReference>
<dbReference type="PROSITE" id="PS50042">
    <property type="entry name" value="CNMP_BINDING_3"/>
    <property type="match status" value="1"/>
</dbReference>
<dbReference type="InterPro" id="IPR036388">
    <property type="entry name" value="WH-like_DNA-bd_sf"/>
</dbReference>
<evidence type="ECO:0000256" key="1">
    <source>
        <dbReference type="ARBA" id="ARBA00023015"/>
    </source>
</evidence>
<dbReference type="RefSeq" id="WP_229431278.1">
    <property type="nucleotide sequence ID" value="NZ_JAJHPV010000009.1"/>
</dbReference>
<dbReference type="Gene3D" id="1.10.10.10">
    <property type="entry name" value="Winged helix-like DNA-binding domain superfamily/Winged helix DNA-binding domain"/>
    <property type="match status" value="1"/>
</dbReference>
<dbReference type="InterPro" id="IPR036390">
    <property type="entry name" value="WH_DNA-bd_sf"/>
</dbReference>
<protein>
    <submittedName>
        <fullName evidence="6">Crp/Fnr family transcriptional regulator</fullName>
    </submittedName>
</protein>
<sequence length="226" mass="25192">MLTSKIDPREFLKRLPLFADFTSDELQDLAAGTQEHYIPRGTHIFNRGDPCRGFHIVIYGQVKLGFLSARGDEKIIEIIGPGFSFGEALMFMEKPYIVGAAALADTMLLHIAKESVFGTLERNPAFARRMLAGMSRRLHGLIKDVESYSLRSGSQRIVGYLLKDEPDGDGAKVTLEVSKKSLASRLNLTPEYFSRVLHDLTEQGMIAVQGRQITICDIGRLRAYEG</sequence>
<reference evidence="6 7" key="1">
    <citation type="submission" date="2021-11" db="EMBL/GenBank/DDBJ databases">
        <authorList>
            <person name="Huq M.A."/>
        </authorList>
    </citation>
    <scope>NUCLEOTIDE SEQUENCE [LARGE SCALE GENOMIC DNA]</scope>
    <source>
        <strain evidence="6 7">MAHUQ-52</strain>
    </source>
</reference>
<organism evidence="6 7">
    <name type="scientific">Massilia agrisoli</name>
    <dbReference type="NCBI Taxonomy" id="2892444"/>
    <lineage>
        <taxon>Bacteria</taxon>
        <taxon>Pseudomonadati</taxon>
        <taxon>Pseudomonadota</taxon>
        <taxon>Betaproteobacteria</taxon>
        <taxon>Burkholderiales</taxon>
        <taxon>Oxalobacteraceae</taxon>
        <taxon>Telluria group</taxon>
        <taxon>Massilia</taxon>
    </lineage>
</organism>
<proteinExistence type="predicted"/>